<dbReference type="RefSeq" id="WP_170021112.1">
    <property type="nucleotide sequence ID" value="NZ_JABCSC020000001.1"/>
</dbReference>
<organism evidence="16 17">
    <name type="scientific">Uliginosibacterium aquaticum</name>
    <dbReference type="NCBI Taxonomy" id="2731212"/>
    <lineage>
        <taxon>Bacteria</taxon>
        <taxon>Pseudomonadati</taxon>
        <taxon>Pseudomonadota</taxon>
        <taxon>Betaproteobacteria</taxon>
        <taxon>Rhodocyclales</taxon>
        <taxon>Zoogloeaceae</taxon>
        <taxon>Uliginosibacterium</taxon>
    </lineage>
</organism>
<dbReference type="PANTHER" id="PTHR43105:SF13">
    <property type="entry name" value="NADH-UBIQUINONE OXIDOREDUCTASE 75 KDA SUBUNIT, MITOCHONDRIAL"/>
    <property type="match status" value="1"/>
</dbReference>
<evidence type="ECO:0000259" key="13">
    <source>
        <dbReference type="PROSITE" id="PS51085"/>
    </source>
</evidence>
<dbReference type="Pfam" id="PF22151">
    <property type="entry name" value="Fer4_NDSU1"/>
    <property type="match status" value="1"/>
</dbReference>
<dbReference type="PROSITE" id="PS51085">
    <property type="entry name" value="2FE2S_FER_2"/>
    <property type="match status" value="1"/>
</dbReference>
<name>A0ABX2IJZ1_9RHOO</name>
<gene>
    <name evidence="16" type="ORF">HJ583_006375</name>
</gene>
<dbReference type="NCBIfam" id="TIGR01973">
    <property type="entry name" value="NuoG"/>
    <property type="match status" value="1"/>
</dbReference>
<keyword evidence="3 12" id="KW-0004">4Fe-4S</keyword>
<dbReference type="GO" id="GO:0016491">
    <property type="term" value="F:oxidoreductase activity"/>
    <property type="evidence" value="ECO:0007669"/>
    <property type="project" value="UniProtKB-KW"/>
</dbReference>
<dbReference type="PROSITE" id="PS00643">
    <property type="entry name" value="COMPLEX1_75K_3"/>
    <property type="match status" value="1"/>
</dbReference>
<dbReference type="CDD" id="cd02775">
    <property type="entry name" value="MopB_CT"/>
    <property type="match status" value="1"/>
</dbReference>
<dbReference type="PROSITE" id="PS51669">
    <property type="entry name" value="4FE4S_MOW_BIS_MGD"/>
    <property type="match status" value="1"/>
</dbReference>
<proteinExistence type="inferred from homology"/>
<keyword evidence="4 12" id="KW-0001">2Fe-2S</keyword>
<dbReference type="InterPro" id="IPR000283">
    <property type="entry name" value="NADH_UbQ_OxRdtase_75kDa_su_CS"/>
</dbReference>
<dbReference type="InterPro" id="IPR006656">
    <property type="entry name" value="Mopterin_OxRdtase"/>
</dbReference>
<accession>A0ABX2IJZ1</accession>
<dbReference type="PROSITE" id="PS00641">
    <property type="entry name" value="COMPLEX1_75K_1"/>
    <property type="match status" value="1"/>
</dbReference>
<keyword evidence="5 12" id="KW-0874">Quinone</keyword>
<evidence type="ECO:0000313" key="17">
    <source>
        <dbReference type="Proteomes" id="UP000778523"/>
    </source>
</evidence>
<dbReference type="Pfam" id="PF01568">
    <property type="entry name" value="Molydop_binding"/>
    <property type="match status" value="1"/>
</dbReference>
<keyword evidence="17" id="KW-1185">Reference proteome</keyword>
<evidence type="ECO:0000256" key="6">
    <source>
        <dbReference type="ARBA" id="ARBA00022723"/>
    </source>
</evidence>
<dbReference type="Gene3D" id="3.40.50.740">
    <property type="match status" value="2"/>
</dbReference>
<evidence type="ECO:0000313" key="16">
    <source>
        <dbReference type="EMBL" id="NSL54641.1"/>
    </source>
</evidence>
<evidence type="ECO:0000256" key="3">
    <source>
        <dbReference type="ARBA" id="ARBA00022485"/>
    </source>
</evidence>
<dbReference type="InterPro" id="IPR010228">
    <property type="entry name" value="NADH_UbQ_OxRdtase_Gsu"/>
</dbReference>
<comment type="caution">
    <text evidence="16">The sequence shown here is derived from an EMBL/GenBank/DDBJ whole genome shotgun (WGS) entry which is preliminary data.</text>
</comment>
<keyword evidence="8 12" id="KW-0408">Iron</keyword>
<dbReference type="EMBL" id="JABCSC020000001">
    <property type="protein sequence ID" value="NSL54641.1"/>
    <property type="molecule type" value="Genomic_DNA"/>
</dbReference>
<dbReference type="PROSITE" id="PS00642">
    <property type="entry name" value="COMPLEX1_75K_2"/>
    <property type="match status" value="1"/>
</dbReference>
<dbReference type="Gene3D" id="3.10.20.740">
    <property type="match status" value="1"/>
</dbReference>
<dbReference type="Pfam" id="PF10588">
    <property type="entry name" value="NADH-G_4Fe-4S_3"/>
    <property type="match status" value="1"/>
</dbReference>
<dbReference type="Gene3D" id="3.40.228.10">
    <property type="entry name" value="Dimethylsulfoxide Reductase, domain 2"/>
    <property type="match status" value="1"/>
</dbReference>
<dbReference type="InterPro" id="IPR006963">
    <property type="entry name" value="Mopterin_OxRdtase_4Fe-4S_dom"/>
</dbReference>
<dbReference type="PROSITE" id="PS51839">
    <property type="entry name" value="4FE4S_HC3"/>
    <property type="match status" value="1"/>
</dbReference>
<dbReference type="CDD" id="cd02772">
    <property type="entry name" value="MopB_NDH-1_NuoG2"/>
    <property type="match status" value="1"/>
</dbReference>
<evidence type="ECO:0000256" key="8">
    <source>
        <dbReference type="ARBA" id="ARBA00023004"/>
    </source>
</evidence>
<dbReference type="SUPFAM" id="SSF54862">
    <property type="entry name" value="4Fe-4S ferredoxins"/>
    <property type="match status" value="1"/>
</dbReference>
<dbReference type="Pfam" id="PF00384">
    <property type="entry name" value="Molybdopterin"/>
    <property type="match status" value="1"/>
</dbReference>
<evidence type="ECO:0000256" key="2">
    <source>
        <dbReference type="ARBA" id="ARBA00005404"/>
    </source>
</evidence>
<comment type="catalytic activity">
    <reaction evidence="11 12">
        <text>a quinone + NADH + 5 H(+)(in) = a quinol + NAD(+) + 4 H(+)(out)</text>
        <dbReference type="Rhea" id="RHEA:57888"/>
        <dbReference type="ChEBI" id="CHEBI:15378"/>
        <dbReference type="ChEBI" id="CHEBI:24646"/>
        <dbReference type="ChEBI" id="CHEBI:57540"/>
        <dbReference type="ChEBI" id="CHEBI:57945"/>
        <dbReference type="ChEBI" id="CHEBI:132124"/>
    </reaction>
</comment>
<dbReference type="Pfam" id="PF22117">
    <property type="entry name" value="Fer4_Nqo3"/>
    <property type="match status" value="1"/>
</dbReference>
<evidence type="ECO:0000256" key="10">
    <source>
        <dbReference type="ARBA" id="ARBA00023027"/>
    </source>
</evidence>
<dbReference type="PANTHER" id="PTHR43105">
    <property type="entry name" value="RESPIRATORY NITRATE REDUCTASE"/>
    <property type="match status" value="1"/>
</dbReference>
<dbReference type="InterPro" id="IPR019574">
    <property type="entry name" value="NADH_UbQ_OxRdtase_Gsu_4Fe4S-bd"/>
</dbReference>
<comment type="cofactor">
    <cofactor evidence="1 12">
        <name>[4Fe-4S] cluster</name>
        <dbReference type="ChEBI" id="CHEBI:49883"/>
    </cofactor>
</comment>
<dbReference type="InterPro" id="IPR001041">
    <property type="entry name" value="2Fe-2S_ferredoxin-type"/>
</dbReference>
<dbReference type="SUPFAM" id="SSF53706">
    <property type="entry name" value="Formate dehydrogenase/DMSO reductase, domains 1-3"/>
    <property type="match status" value="1"/>
</dbReference>
<dbReference type="InterPro" id="IPR050123">
    <property type="entry name" value="Prok_molybdopt-oxidoreductase"/>
</dbReference>
<keyword evidence="6 12" id="KW-0479">Metal-binding</keyword>
<protein>
    <recommendedName>
        <fullName evidence="12">NADH-quinone oxidoreductase</fullName>
        <ecNumber evidence="12">7.1.1.-</ecNumber>
    </recommendedName>
</protein>
<dbReference type="SUPFAM" id="SSF50692">
    <property type="entry name" value="ADC-like"/>
    <property type="match status" value="1"/>
</dbReference>
<dbReference type="InterPro" id="IPR006657">
    <property type="entry name" value="MoPterin_dinucl-bd_dom"/>
</dbReference>
<comment type="function">
    <text evidence="12">NDH-1 shuttles electrons from NADH, via FMN and iron-sulfur (Fe-S) centers, to quinones in the respiratory chain. Couples the redox reaction to proton translocation (for every two electrons transferred, four hydrogen ions are translocated across the cytoplasmic membrane), and thus conserves the redox energy in a proton gradient.</text>
</comment>
<dbReference type="InterPro" id="IPR036010">
    <property type="entry name" value="2Fe-2S_ferredoxin-like_sf"/>
</dbReference>
<dbReference type="Gene3D" id="3.30.70.20">
    <property type="match status" value="1"/>
</dbReference>
<evidence type="ECO:0000256" key="9">
    <source>
        <dbReference type="ARBA" id="ARBA00023014"/>
    </source>
</evidence>
<evidence type="ECO:0000259" key="15">
    <source>
        <dbReference type="PROSITE" id="PS51839"/>
    </source>
</evidence>
<comment type="similarity">
    <text evidence="2 12">Belongs to the complex I 75 kDa subunit family.</text>
</comment>
<dbReference type="SUPFAM" id="SSF54292">
    <property type="entry name" value="2Fe-2S ferredoxin-like"/>
    <property type="match status" value="1"/>
</dbReference>
<evidence type="ECO:0000256" key="12">
    <source>
        <dbReference type="RuleBase" id="RU003525"/>
    </source>
</evidence>
<dbReference type="InterPro" id="IPR009010">
    <property type="entry name" value="Asp_de-COase-like_dom_sf"/>
</dbReference>
<evidence type="ECO:0000256" key="1">
    <source>
        <dbReference type="ARBA" id="ARBA00001966"/>
    </source>
</evidence>
<keyword evidence="7 12" id="KW-1278">Translocase</keyword>
<dbReference type="Pfam" id="PF13510">
    <property type="entry name" value="Fer2_4"/>
    <property type="match status" value="1"/>
</dbReference>
<dbReference type="Proteomes" id="UP000778523">
    <property type="component" value="Unassembled WGS sequence"/>
</dbReference>
<feature type="domain" description="4Fe-4S Mo/W bis-MGD-type" evidence="14">
    <location>
        <begin position="215"/>
        <end position="271"/>
    </location>
</feature>
<dbReference type="Gene3D" id="2.40.40.20">
    <property type="match status" value="1"/>
</dbReference>
<dbReference type="CDD" id="cd00207">
    <property type="entry name" value="fer2"/>
    <property type="match status" value="1"/>
</dbReference>
<keyword evidence="10 12" id="KW-0520">NAD</keyword>
<evidence type="ECO:0000256" key="4">
    <source>
        <dbReference type="ARBA" id="ARBA00022714"/>
    </source>
</evidence>
<feature type="domain" description="2Fe-2S ferredoxin-type" evidence="13">
    <location>
        <begin position="1"/>
        <end position="78"/>
    </location>
</feature>
<reference evidence="16 17" key="1">
    <citation type="submission" date="2020-06" db="EMBL/GenBank/DDBJ databases">
        <title>Draft genome of Uliginosibacterium sp. IMCC34675.</title>
        <authorList>
            <person name="Song J."/>
        </authorList>
    </citation>
    <scope>NUCLEOTIDE SEQUENCE [LARGE SCALE GENOMIC DNA]</scope>
    <source>
        <strain evidence="16 17">IMCC34675</strain>
    </source>
</reference>
<evidence type="ECO:0000256" key="7">
    <source>
        <dbReference type="ARBA" id="ARBA00022967"/>
    </source>
</evidence>
<feature type="domain" description="4Fe-4S His(Cys)3-ligated-type" evidence="15">
    <location>
        <begin position="78"/>
        <end position="117"/>
    </location>
</feature>
<evidence type="ECO:0000256" key="5">
    <source>
        <dbReference type="ARBA" id="ARBA00022719"/>
    </source>
</evidence>
<comment type="cofactor">
    <cofactor evidence="12">
        <name>[2Fe-2S] cluster</name>
        <dbReference type="ChEBI" id="CHEBI:190135"/>
    </cofactor>
    <text evidence="12">Binds 1 [2Fe-2S] cluster per subunit.</text>
</comment>
<evidence type="ECO:0000259" key="14">
    <source>
        <dbReference type="PROSITE" id="PS51669"/>
    </source>
</evidence>
<dbReference type="InterPro" id="IPR054351">
    <property type="entry name" value="NADH_UbQ_OxRdtase_ferredoxin"/>
</dbReference>
<sequence>MLEIEIDGQKVEAAPGSTVMEAARKIGKHIPHFCYHKKLSIAANCRMCLVEVEKMPKAVPACATPVTADMKVSTTSEKAVKAQKSVMEFLLINHPLDCPICDQGGECQLQDLAVGYGASGSRYQEEKRVVFNKNLGPLVNTDMTRCIHCSRCVRFGQEISGVMELGIANRGEHSEVMTFVDRSLDSELSGNAIDLCPVGALTSKPFRFGARTWEMERRKSVSPHDSLGANLQVQVKHDKVMRVLPLENEEVNECWISDRDRFSYEGLDAEDRLTVPQIKHGGEWYKVDWQTALDYVLRTLSDIKATHGAEQIAALVSPQSTVEEMYLAQKLLRGLGSDNIDSRLRQCDFSLDGKRAGAPWLGMPVAGLSALDSALVIGSFLRKDHPLMAQRLRQAQRRGGKIARVNACGDDWLIPLAAEVIAAPDKLAASLAAVLAAVSSKAGIALAAGYADLAGKAKVDAAAQAVADALLTGEKRAVLLGNLAVQHPNAASLELLAAEIARISGASFGFLGESAGTVGAYLTKAVPQSGLNAAAMLASPRKAYVLLGVEPELDCADGVAARAALDQAASVIYMGSFAGKAAEYADVMLPVAPFTETSGSFVNAEGRVQSFNAVVKPLGETRPAWKLLRVLGNLFGLSGFEQDSSEVVRDEVLAGDISGLLNNAVAGVVPKLDAPAAGLQRIADVPIYASDALVRRAAPLQKTRDAAKPQARIHPETLQSLGLESGAEVAVASSTGRVTLRVLSDEAVPHGGVRVSAACAATIALGAMSGELKVERA</sequence>
<keyword evidence="16" id="KW-0560">Oxidoreductase</keyword>
<evidence type="ECO:0000256" key="11">
    <source>
        <dbReference type="ARBA" id="ARBA00047712"/>
    </source>
</evidence>
<dbReference type="SMART" id="SM00929">
    <property type="entry name" value="NADH-G_4Fe-4S_3"/>
    <property type="match status" value="1"/>
</dbReference>
<keyword evidence="9 12" id="KW-0411">Iron-sulfur</keyword>
<dbReference type="EC" id="7.1.1.-" evidence="12"/>